<evidence type="ECO:0000256" key="1">
    <source>
        <dbReference type="SAM" id="MobiDB-lite"/>
    </source>
</evidence>
<dbReference type="Proteomes" id="UP000012073">
    <property type="component" value="Unassembled WGS sequence"/>
</dbReference>
<dbReference type="EMBL" id="HG001645">
    <property type="protein sequence ID" value="CDF33435.1"/>
    <property type="molecule type" value="Genomic_DNA"/>
</dbReference>
<organism evidence="2 3">
    <name type="scientific">Chondrus crispus</name>
    <name type="common">Carrageen Irish moss</name>
    <name type="synonym">Polymorpha crispa</name>
    <dbReference type="NCBI Taxonomy" id="2769"/>
    <lineage>
        <taxon>Eukaryota</taxon>
        <taxon>Rhodophyta</taxon>
        <taxon>Florideophyceae</taxon>
        <taxon>Rhodymeniophycidae</taxon>
        <taxon>Gigartinales</taxon>
        <taxon>Gigartinaceae</taxon>
        <taxon>Chondrus</taxon>
    </lineage>
</organism>
<dbReference type="PANTHER" id="PTHR21521:SF0">
    <property type="entry name" value="AMUN, ISOFORM A"/>
    <property type="match status" value="1"/>
</dbReference>
<feature type="compositionally biased region" description="Basic and acidic residues" evidence="1">
    <location>
        <begin position="265"/>
        <end position="275"/>
    </location>
</feature>
<feature type="compositionally biased region" description="Basic and acidic residues" evidence="1">
    <location>
        <begin position="201"/>
        <end position="212"/>
    </location>
</feature>
<dbReference type="PANTHER" id="PTHR21521">
    <property type="entry name" value="AMUN, ISOFORM A"/>
    <property type="match status" value="1"/>
</dbReference>
<feature type="compositionally biased region" description="Basic and acidic residues" evidence="1">
    <location>
        <begin position="242"/>
        <end position="252"/>
    </location>
</feature>
<evidence type="ECO:0000313" key="2">
    <source>
        <dbReference type="EMBL" id="CDF33435.1"/>
    </source>
</evidence>
<accession>R7Q7I7</accession>
<gene>
    <name evidence="2" type="ORF">CHC_T00002288001</name>
</gene>
<reference evidence="3" key="1">
    <citation type="journal article" date="2013" name="Proc. Natl. Acad. Sci. U.S.A.">
        <title>Genome structure and metabolic features in the red seaweed Chondrus crispus shed light on evolution of the Archaeplastida.</title>
        <authorList>
            <person name="Collen J."/>
            <person name="Porcel B."/>
            <person name="Carre W."/>
            <person name="Ball S.G."/>
            <person name="Chaparro C."/>
            <person name="Tonon T."/>
            <person name="Barbeyron T."/>
            <person name="Michel G."/>
            <person name="Noel B."/>
            <person name="Valentin K."/>
            <person name="Elias M."/>
            <person name="Artiguenave F."/>
            <person name="Arun A."/>
            <person name="Aury J.M."/>
            <person name="Barbosa-Neto J.F."/>
            <person name="Bothwell J.H."/>
            <person name="Bouget F.Y."/>
            <person name="Brillet L."/>
            <person name="Cabello-Hurtado F."/>
            <person name="Capella-Gutierrez S."/>
            <person name="Charrier B."/>
            <person name="Cladiere L."/>
            <person name="Cock J.M."/>
            <person name="Coelho S.M."/>
            <person name="Colleoni C."/>
            <person name="Czjzek M."/>
            <person name="Da Silva C."/>
            <person name="Delage L."/>
            <person name="Denoeud F."/>
            <person name="Deschamps P."/>
            <person name="Dittami S.M."/>
            <person name="Gabaldon T."/>
            <person name="Gachon C.M."/>
            <person name="Groisillier A."/>
            <person name="Herve C."/>
            <person name="Jabbari K."/>
            <person name="Katinka M."/>
            <person name="Kloareg B."/>
            <person name="Kowalczyk N."/>
            <person name="Labadie K."/>
            <person name="Leblanc C."/>
            <person name="Lopez P.J."/>
            <person name="McLachlan D.H."/>
            <person name="Meslet-Cladiere L."/>
            <person name="Moustafa A."/>
            <person name="Nehr Z."/>
            <person name="Nyvall Collen P."/>
            <person name="Panaud O."/>
            <person name="Partensky F."/>
            <person name="Poulain J."/>
            <person name="Rensing S.A."/>
            <person name="Rousvoal S."/>
            <person name="Samson G."/>
            <person name="Symeonidi A."/>
            <person name="Weissenbach J."/>
            <person name="Zambounis A."/>
            <person name="Wincker P."/>
            <person name="Boyen C."/>
        </authorList>
    </citation>
    <scope>NUCLEOTIDE SEQUENCE [LARGE SCALE GENOMIC DNA]</scope>
    <source>
        <strain evidence="3">cv. Stackhouse</strain>
    </source>
</reference>
<dbReference type="RefSeq" id="XP_005713238.1">
    <property type="nucleotide sequence ID" value="XM_005713181.1"/>
</dbReference>
<dbReference type="GeneID" id="17320953"/>
<proteinExistence type="predicted"/>
<dbReference type="PhylomeDB" id="R7Q7I7"/>
<name>R7Q7I7_CHOCR</name>
<sequence>MWNSPLATWKDSLSRYPDALNAREARQTKPGLVLLDQFIWQELSDKFVLRDSPHVNGDEYSSVLRWKLKRGKWRPRLQKFADETPNEEIVKASEASFAALRKGQTRQALSHLVALKGCGPATASALLAAFDETVPFMSDELLLEAQGEKKKYTVPAYLELVESVREKATELSKEDTGHNWTARDIEKAVFASRNLSGDQVSQKDAKLEHQKEGNGSSPTRKRRRTGADGGHGKVSSSAQNKDLIENASKDPENTNARAAGKPGKLSKDKPEEGRMLRRSSRKKS</sequence>
<dbReference type="AlphaFoldDB" id="R7Q7I7"/>
<dbReference type="OrthoDB" id="8249012at2759"/>
<dbReference type="Gramene" id="CDF33435">
    <property type="protein sequence ID" value="CDF33435"/>
    <property type="gene ID" value="CHC_T00002288001"/>
</dbReference>
<feature type="region of interest" description="Disordered" evidence="1">
    <location>
        <begin position="193"/>
        <end position="284"/>
    </location>
</feature>
<evidence type="ECO:0000313" key="3">
    <source>
        <dbReference type="Proteomes" id="UP000012073"/>
    </source>
</evidence>
<keyword evidence="3" id="KW-1185">Reference proteome</keyword>
<dbReference type="KEGG" id="ccp:CHC_T00002288001"/>
<protein>
    <submittedName>
        <fullName evidence="2">Uncharacterized protein</fullName>
    </submittedName>
</protein>
<dbReference type="OMA" id="NKVDPQQ"/>
<dbReference type="STRING" id="2769.R7Q7I7"/>